<keyword evidence="4" id="KW-0029">Amino-acid transport</keyword>
<evidence type="ECO:0000259" key="9">
    <source>
        <dbReference type="Pfam" id="PF01490"/>
    </source>
</evidence>
<keyword evidence="5 8" id="KW-1133">Transmembrane helix</keyword>
<evidence type="ECO:0000256" key="5">
    <source>
        <dbReference type="ARBA" id="ARBA00022989"/>
    </source>
</evidence>
<feature type="transmembrane region" description="Helical" evidence="8">
    <location>
        <begin position="292"/>
        <end position="317"/>
    </location>
</feature>
<protein>
    <recommendedName>
        <fullName evidence="9">Amino acid transporter transmembrane domain-containing protein</fullName>
    </recommendedName>
</protein>
<feature type="transmembrane region" description="Helical" evidence="8">
    <location>
        <begin position="135"/>
        <end position="158"/>
    </location>
</feature>
<dbReference type="Pfam" id="PF01490">
    <property type="entry name" value="Aa_trans"/>
    <property type="match status" value="1"/>
</dbReference>
<dbReference type="GO" id="GO:0016020">
    <property type="term" value="C:membrane"/>
    <property type="evidence" value="ECO:0007669"/>
    <property type="project" value="UniProtKB-SubCell"/>
</dbReference>
<evidence type="ECO:0000313" key="10">
    <source>
        <dbReference type="EMBL" id="KAK2076222.1"/>
    </source>
</evidence>
<feature type="domain" description="Amino acid transporter transmembrane" evidence="9">
    <location>
        <begin position="57"/>
        <end position="511"/>
    </location>
</feature>
<dbReference type="InterPro" id="IPR013057">
    <property type="entry name" value="AA_transpt_TM"/>
</dbReference>
<evidence type="ECO:0000256" key="6">
    <source>
        <dbReference type="ARBA" id="ARBA00023136"/>
    </source>
</evidence>
<evidence type="ECO:0000256" key="3">
    <source>
        <dbReference type="ARBA" id="ARBA00022692"/>
    </source>
</evidence>
<feature type="region of interest" description="Disordered" evidence="7">
    <location>
        <begin position="386"/>
        <end position="421"/>
    </location>
</feature>
<feature type="transmembrane region" description="Helical" evidence="8">
    <location>
        <begin position="486"/>
        <end position="505"/>
    </location>
</feature>
<dbReference type="EMBL" id="JASFZW010000011">
    <property type="protein sequence ID" value="KAK2076222.1"/>
    <property type="molecule type" value="Genomic_DNA"/>
</dbReference>
<feature type="transmembrane region" description="Helical" evidence="8">
    <location>
        <begin position="430"/>
        <end position="450"/>
    </location>
</feature>
<accession>A0AAD9IHB6</accession>
<feature type="transmembrane region" description="Helical" evidence="8">
    <location>
        <begin position="202"/>
        <end position="224"/>
    </location>
</feature>
<evidence type="ECO:0000313" key="11">
    <source>
        <dbReference type="Proteomes" id="UP001255856"/>
    </source>
</evidence>
<name>A0AAD9IHB6_PROWI</name>
<keyword evidence="3 8" id="KW-0812">Transmembrane</keyword>
<evidence type="ECO:0000256" key="1">
    <source>
        <dbReference type="ARBA" id="ARBA00004370"/>
    </source>
</evidence>
<feature type="transmembrane region" description="Helical" evidence="8">
    <location>
        <begin position="93"/>
        <end position="114"/>
    </location>
</feature>
<dbReference type="Proteomes" id="UP001255856">
    <property type="component" value="Unassembled WGS sequence"/>
</dbReference>
<comment type="subcellular location">
    <subcellularLocation>
        <location evidence="1">Membrane</location>
    </subcellularLocation>
</comment>
<feature type="transmembrane region" description="Helical" evidence="8">
    <location>
        <begin position="343"/>
        <end position="367"/>
    </location>
</feature>
<keyword evidence="11" id="KW-1185">Reference proteome</keyword>
<keyword evidence="2" id="KW-0813">Transport</keyword>
<sequence>MVSGPSPGLGNGIGPKHDDPYADGDIVDVELDAILGSRGHSDTFSIEHHHLHPLPRAKWYHSTFHTLCGMVGAGVLGLPYALSYLGWAGGLTALTLLTAASIYTSYLLAALHECATPHRLNDYQAMGRAILGPRLAAWLVSPVQNVLLIGLCITYSIAAGQNLRGLLAVDCEGAACARGIGPWILGFGAVELLASQLPDIHAIWWISLIGAAMSLTYTTIASAVSFRQLATEGAVAGAAAPRADSDAADHVFGVFNALGSVGFTFGGQGVLPEIQATLAIPRGRTSTLQPMMISVAVAYVVIVCAYYAVAIGGYATYGSTVAADVLMSLQGPRWLRKTANAAVVVHMAAAYQVFAQPIFALIEAAWARRRLGARLARQTTSDFADDDASVVSNGNGPHHHQSHESAFSSLGSPRRASPPHPARAPLRVRLALRTLFVVLVTLVALVMPFFAEVMGIFSSLGLIPMSFVLPCVFWLVAVRPRGLEKWLNIGIATSCGVLSLLSLIGGTRNVIVQLRNRGQA</sequence>
<feature type="transmembrane region" description="Helical" evidence="8">
    <location>
        <begin position="456"/>
        <end position="477"/>
    </location>
</feature>
<evidence type="ECO:0000256" key="8">
    <source>
        <dbReference type="SAM" id="Phobius"/>
    </source>
</evidence>
<evidence type="ECO:0000256" key="7">
    <source>
        <dbReference type="SAM" id="MobiDB-lite"/>
    </source>
</evidence>
<feature type="transmembrane region" description="Helical" evidence="8">
    <location>
        <begin position="64"/>
        <end position="87"/>
    </location>
</feature>
<gene>
    <name evidence="10" type="ORF">QBZ16_001154</name>
</gene>
<comment type="caution">
    <text evidence="10">The sequence shown here is derived from an EMBL/GenBank/DDBJ whole genome shotgun (WGS) entry which is preliminary data.</text>
</comment>
<proteinExistence type="predicted"/>
<dbReference type="AlphaFoldDB" id="A0AAD9IHB6"/>
<dbReference type="GO" id="GO:0006865">
    <property type="term" value="P:amino acid transport"/>
    <property type="evidence" value="ECO:0007669"/>
    <property type="project" value="UniProtKB-KW"/>
</dbReference>
<evidence type="ECO:0000256" key="4">
    <source>
        <dbReference type="ARBA" id="ARBA00022970"/>
    </source>
</evidence>
<evidence type="ECO:0000256" key="2">
    <source>
        <dbReference type="ARBA" id="ARBA00022448"/>
    </source>
</evidence>
<organism evidence="10 11">
    <name type="scientific">Prototheca wickerhamii</name>
    <dbReference type="NCBI Taxonomy" id="3111"/>
    <lineage>
        <taxon>Eukaryota</taxon>
        <taxon>Viridiplantae</taxon>
        <taxon>Chlorophyta</taxon>
        <taxon>core chlorophytes</taxon>
        <taxon>Trebouxiophyceae</taxon>
        <taxon>Chlorellales</taxon>
        <taxon>Chlorellaceae</taxon>
        <taxon>Prototheca</taxon>
    </lineage>
</organism>
<reference evidence="10" key="1">
    <citation type="submission" date="2021-01" db="EMBL/GenBank/DDBJ databases">
        <authorList>
            <person name="Eckstrom K.M.E."/>
        </authorList>
    </citation>
    <scope>NUCLEOTIDE SEQUENCE</scope>
    <source>
        <strain evidence="10">UVCC 0001</strain>
    </source>
</reference>
<dbReference type="PANTHER" id="PTHR48017">
    <property type="entry name" value="OS05G0424000 PROTEIN-RELATED"/>
    <property type="match status" value="1"/>
</dbReference>
<keyword evidence="6 8" id="KW-0472">Membrane</keyword>